<evidence type="ECO:0000313" key="3">
    <source>
        <dbReference type="Proteomes" id="UP000053477"/>
    </source>
</evidence>
<evidence type="ECO:0008006" key="4">
    <source>
        <dbReference type="Google" id="ProtNLM"/>
    </source>
</evidence>
<sequence length="468" mass="53646">MTPSLTEDLLYFVFLYSLPSVLLITPTGPSSKIWTDPPPPPLNFSLVCRSWRQLVLSRPRLWCDISIVHKLGVREDHINPGFERLIKKWLALSSPAPLRIHLDIQRDSNNYVSRVILPLFSQEHHRWHSIYSSIAISYTPKPLTFALPCSPSLTSLSADFWGATSSTGCIDLSRYTSDAASHLEYLVLGYCTVMHLPPLHKTLHLPRLRVLRYKSAEGIGNLEDLQRILSASKNLEELEIKIPGSTISTLKTIQDSIHLPHVTSLTLVMSNRPTTNYLLERITCPSLRKLIFTVRYPMDTEPSVEEFAFMDFLRIRDFLARSCSNASLEELTLDWQDLKTVYYPDVESLRDLLLSLKDLKKLEVHEHLLTQEVIGMLTLRDEGSPGSQICPSLLELQITKQFGCGFEEDMVEEMLVSRWKAGSLRSFTFAFPYFRELHRRKRVRDCVEEGLRIVDKSFELGFKINPET</sequence>
<dbReference type="InParanoid" id="A0A0H2S753"/>
<keyword evidence="1" id="KW-0732">Signal</keyword>
<dbReference type="OrthoDB" id="3365698at2759"/>
<dbReference type="Gene3D" id="3.80.10.10">
    <property type="entry name" value="Ribonuclease Inhibitor"/>
    <property type="match status" value="1"/>
</dbReference>
<keyword evidence="3" id="KW-1185">Reference proteome</keyword>
<dbReference type="SUPFAM" id="SSF52047">
    <property type="entry name" value="RNI-like"/>
    <property type="match status" value="1"/>
</dbReference>
<name>A0A0H2S753_9AGAM</name>
<reference evidence="2 3" key="1">
    <citation type="submission" date="2015-04" db="EMBL/GenBank/DDBJ databases">
        <title>Complete genome sequence of Schizopora paradoxa KUC8140, a cosmopolitan wood degrader in East Asia.</title>
        <authorList>
            <consortium name="DOE Joint Genome Institute"/>
            <person name="Min B."/>
            <person name="Park H."/>
            <person name="Jang Y."/>
            <person name="Kim J.-J."/>
            <person name="Kim K.H."/>
            <person name="Pangilinan J."/>
            <person name="Lipzen A."/>
            <person name="Riley R."/>
            <person name="Grigoriev I.V."/>
            <person name="Spatafora J.W."/>
            <person name="Choi I.-G."/>
        </authorList>
    </citation>
    <scope>NUCLEOTIDE SEQUENCE [LARGE SCALE GENOMIC DNA]</scope>
    <source>
        <strain evidence="2 3">KUC8140</strain>
    </source>
</reference>
<dbReference type="AlphaFoldDB" id="A0A0H2S753"/>
<evidence type="ECO:0000313" key="2">
    <source>
        <dbReference type="EMBL" id="KLO17458.1"/>
    </source>
</evidence>
<gene>
    <name evidence="2" type="ORF">SCHPADRAFT_162682</name>
</gene>
<dbReference type="InterPro" id="IPR032675">
    <property type="entry name" value="LRR_dom_sf"/>
</dbReference>
<feature type="signal peptide" evidence="1">
    <location>
        <begin position="1"/>
        <end position="23"/>
    </location>
</feature>
<dbReference type="EMBL" id="KQ085904">
    <property type="protein sequence ID" value="KLO17458.1"/>
    <property type="molecule type" value="Genomic_DNA"/>
</dbReference>
<organism evidence="2 3">
    <name type="scientific">Schizopora paradoxa</name>
    <dbReference type="NCBI Taxonomy" id="27342"/>
    <lineage>
        <taxon>Eukaryota</taxon>
        <taxon>Fungi</taxon>
        <taxon>Dikarya</taxon>
        <taxon>Basidiomycota</taxon>
        <taxon>Agaricomycotina</taxon>
        <taxon>Agaricomycetes</taxon>
        <taxon>Hymenochaetales</taxon>
        <taxon>Schizoporaceae</taxon>
        <taxon>Schizopora</taxon>
    </lineage>
</organism>
<evidence type="ECO:0000256" key="1">
    <source>
        <dbReference type="SAM" id="SignalP"/>
    </source>
</evidence>
<dbReference type="Proteomes" id="UP000053477">
    <property type="component" value="Unassembled WGS sequence"/>
</dbReference>
<accession>A0A0H2S753</accession>
<feature type="chain" id="PRO_5005202067" description="F-box domain-containing protein" evidence="1">
    <location>
        <begin position="24"/>
        <end position="468"/>
    </location>
</feature>
<protein>
    <recommendedName>
        <fullName evidence="4">F-box domain-containing protein</fullName>
    </recommendedName>
</protein>
<proteinExistence type="predicted"/>